<dbReference type="Pfam" id="PF00078">
    <property type="entry name" value="RVT_1"/>
    <property type="match status" value="1"/>
</dbReference>
<evidence type="ECO:0000256" key="15">
    <source>
        <dbReference type="ARBA" id="ARBA00023268"/>
    </source>
</evidence>
<evidence type="ECO:0000256" key="8">
    <source>
        <dbReference type="ARBA" id="ARBA00022801"/>
    </source>
</evidence>
<evidence type="ECO:0000256" key="13">
    <source>
        <dbReference type="ARBA" id="ARBA00023125"/>
    </source>
</evidence>
<reference evidence="20" key="2">
    <citation type="submission" date="2025-08" db="UniProtKB">
        <authorList>
            <consortium name="RefSeq"/>
        </authorList>
    </citation>
    <scope>IDENTIFICATION</scope>
    <source>
        <tissue evidence="20">Leaf</tissue>
    </source>
</reference>
<accession>A0A6P5F9H4</accession>
<keyword evidence="6" id="KW-0064">Aspartyl protease</keyword>
<keyword evidence="2" id="KW-0808">Transferase</keyword>
<evidence type="ECO:0000256" key="14">
    <source>
        <dbReference type="ARBA" id="ARBA00023172"/>
    </source>
</evidence>
<organism evidence="19 20">
    <name type="scientific">Ananas comosus</name>
    <name type="common">Pineapple</name>
    <name type="synonym">Ananas ananas</name>
    <dbReference type="NCBI Taxonomy" id="4615"/>
    <lineage>
        <taxon>Eukaryota</taxon>
        <taxon>Viridiplantae</taxon>
        <taxon>Streptophyta</taxon>
        <taxon>Embryophyta</taxon>
        <taxon>Tracheophyta</taxon>
        <taxon>Spermatophyta</taxon>
        <taxon>Magnoliopsida</taxon>
        <taxon>Liliopsida</taxon>
        <taxon>Poales</taxon>
        <taxon>Bromeliaceae</taxon>
        <taxon>Bromelioideae</taxon>
        <taxon>Ananas</taxon>
    </lineage>
</organism>
<feature type="region of interest" description="Disordered" evidence="16">
    <location>
        <begin position="1712"/>
        <end position="1787"/>
    </location>
</feature>
<dbReference type="Pfam" id="PF08284">
    <property type="entry name" value="RVP_2"/>
    <property type="match status" value="1"/>
</dbReference>
<dbReference type="PROSITE" id="PS50878">
    <property type="entry name" value="RT_POL"/>
    <property type="match status" value="1"/>
</dbReference>
<dbReference type="Proteomes" id="UP000515123">
    <property type="component" value="Linkage group 7"/>
</dbReference>
<dbReference type="Pfam" id="PF17919">
    <property type="entry name" value="RT_RNaseH_2"/>
    <property type="match status" value="1"/>
</dbReference>
<dbReference type="GO" id="GO:0004190">
    <property type="term" value="F:aspartic-type endopeptidase activity"/>
    <property type="evidence" value="ECO:0007669"/>
    <property type="project" value="UniProtKB-KW"/>
</dbReference>
<dbReference type="GO" id="GO:0003677">
    <property type="term" value="F:DNA binding"/>
    <property type="evidence" value="ECO:0007669"/>
    <property type="project" value="UniProtKB-KW"/>
</dbReference>
<dbReference type="GeneID" id="109713256"/>
<keyword evidence="12" id="KW-0239">DNA-directed DNA polymerase</keyword>
<dbReference type="GO" id="GO:0003964">
    <property type="term" value="F:RNA-directed DNA polymerase activity"/>
    <property type="evidence" value="ECO:0007669"/>
    <property type="project" value="UniProtKB-KW"/>
</dbReference>
<keyword evidence="9" id="KW-0460">Magnesium</keyword>
<keyword evidence="7" id="KW-0255">Endonuclease</keyword>
<evidence type="ECO:0000313" key="20">
    <source>
        <dbReference type="RefSeq" id="XP_020092846.1"/>
    </source>
</evidence>
<dbReference type="GO" id="GO:0003887">
    <property type="term" value="F:DNA-directed DNA polymerase activity"/>
    <property type="evidence" value="ECO:0007669"/>
    <property type="project" value="UniProtKB-KW"/>
</dbReference>
<dbReference type="Gene3D" id="3.10.10.10">
    <property type="entry name" value="HIV Type 1 Reverse Transcriptase, subunit A, domain 1"/>
    <property type="match status" value="1"/>
</dbReference>
<evidence type="ECO:0000256" key="9">
    <source>
        <dbReference type="ARBA" id="ARBA00022842"/>
    </source>
</evidence>
<dbReference type="SUPFAM" id="SSF50630">
    <property type="entry name" value="Acid proteases"/>
    <property type="match status" value="1"/>
</dbReference>
<dbReference type="InterPro" id="IPR050951">
    <property type="entry name" value="Retrovirus_Pol_polyprotein"/>
</dbReference>
<dbReference type="SUPFAM" id="SSF54160">
    <property type="entry name" value="Chromo domain-like"/>
    <property type="match status" value="1"/>
</dbReference>
<feature type="compositionally biased region" description="Basic and acidic residues" evidence="16">
    <location>
        <begin position="1712"/>
        <end position="1722"/>
    </location>
</feature>
<evidence type="ECO:0000256" key="6">
    <source>
        <dbReference type="ARBA" id="ARBA00022750"/>
    </source>
</evidence>
<keyword evidence="1" id="KW-0645">Protease</keyword>
<dbReference type="FunFam" id="3.10.10.10:FF:000007">
    <property type="entry name" value="Retrovirus-related Pol polyprotein from transposon 17.6-like Protein"/>
    <property type="match status" value="1"/>
</dbReference>
<dbReference type="InterPro" id="IPR000477">
    <property type="entry name" value="RT_dom"/>
</dbReference>
<dbReference type="InterPro" id="IPR045358">
    <property type="entry name" value="Ty3_capsid"/>
</dbReference>
<gene>
    <name evidence="20" type="primary">LOC109713256</name>
</gene>
<dbReference type="Gene3D" id="3.10.20.370">
    <property type="match status" value="1"/>
</dbReference>
<dbReference type="FunFam" id="1.10.340.70:FF:000001">
    <property type="entry name" value="Retrovirus-related Pol polyprotein from transposon gypsy-like Protein"/>
    <property type="match status" value="1"/>
</dbReference>
<dbReference type="InterPro" id="IPR043128">
    <property type="entry name" value="Rev_trsase/Diguanyl_cyclase"/>
</dbReference>
<protein>
    <submittedName>
        <fullName evidence="20">Uncharacterized protein LOC109713256</fullName>
    </submittedName>
</protein>
<keyword evidence="14" id="KW-0233">DNA recombination</keyword>
<evidence type="ECO:0000256" key="5">
    <source>
        <dbReference type="ARBA" id="ARBA00022723"/>
    </source>
</evidence>
<keyword evidence="3" id="KW-0548">Nucleotidyltransferase</keyword>
<sequence length="1811" mass="206381">MLNHGAGEHEQVSHDDRGGAGSPWGKWRQQEGIGDGVETGSRADFGSELEEDGADKKANPIPGGLWRLGGEGPGTRLPGNRRPLGLVIPFAGPWNKEADCNLIRFYGKIVKSLLFSSSSSSFFLASKSSTILVEIPVDWSSFSTPSSSQRIIIIDRLRRVRHDKIGGKRGNKFRFNPKEYLEDLDMAEGTRLRDISDHIHSLEEKYQKLGTEHQVHIEALTHQLAEVRDTGQKQFELLQAEAARRHEELLKLISAQPPTLKTPGEAPSSERKYKPGSSSTPIMIREEKGKGILPTPSKPLEMEEEHTSPWGHRSFNHHQHLPYPRLDFPSFEGEDPRSWIENCEQYFELYQIPQHQWLSVATMHLIGKAKTWKQGYFVNKQMVSWDEFTEAVCRRFAQVGERYLIREFSNLKHTGTCEKYQERFEELRYQLLYYNPHLTEEYFIACYINGLKEELIHFLDIAHPKTLEKTYEQAQLHEKAIAALNRRNKYLPRGSGGPYQSSSPYRSNIGTGLNKGGENLRNQYQTSQRNQVTQNPVNRQLIEQRRAAGLCFRYREKYHPGHVCNSKSLNTLQASEEIVEVYDEDCLHEETGEGGVVDGEEQGSGAIPDSEEAQEIGVSVHVLSGEKPQDTIKIRGEAKNRTLTLLIDTGSTHSFIDLRVAKEIGARMEAAPPLVVTIADGHKMLSKLKCPEFSWTMQGQRFVTELRVIRIEGVSIVLGIDWLKSYGKVTFDFLLNSVTIVKDGQKLELKGIEEGAKLKMITAAQWNQEMCTGECYLLSHQLMPDKTEATANVHPWIQQVLEQYKDVFEEPKGMPPARVEDHKILLQPNTAPINVRPYRYSYEQKEEIEKQIRELLNNSIIQRSNSPFASPALLVKKKDGSWRMCIDYRQLNKSTIKDKFPIPIIDDLLDELGGSKHFSKIDLRSGYHQIRMDPADVPKTAFRTHQGHYEFRVMPFGLTNAPATFQAIMNCTFEPYLRKFILVFFDDILVYSKSLEDHVKHLRITLEELRRNQLYAKRSKCYFGQDQVEYLGHIISAEGVATDPTKIEAMINWPTPKSVKELRGFLGLTGYYRKFIQGYGKISKPLTDLLRKDQFCWSEESQLAFEELKTAMTTAPVLAMPNFDRSFTLEVDACDTGIGAVLSQDEKPIAYLSKAIGGKHLGLSTYEKEFLAILMALQKWKHYLSMRTFVIRTDHESLKYLLEQRVTTPMQQKGMMKLMGFDYTIQYRKGKENAAADALSRVTGEKGVTLAITAAIPSWVQEVTESYLGDPQCEKLICELPLQSTNQGDYSYHNELLRHKGKLYIGKSGHLREKVIDQMHNSALGGHSGIQNTYRRIKQHFYWPGLKKEVEEWVKGCATCAQNKVDGTPHAGLLQPLPIPHQVWEEVSMDFIEALPKSEGKDAIMVVVDRLTKYAHFVSLKHPFSAPVVARTFMDTIYKLHGCPKRIVSDRDKIFTSQFWKELFQSMGTKLQMSSAYHPETDGQTERVNRCLETYLRCLCFQHPKKWHSWLALAEWWYNTSFHSSIGMTPYEALYGYPPPNYLVTSITSSTSPEFREWAKEREGLTHELRDRLQVARSRMKQQVDRHRKEKEYAIGDWVYLKLQPYRQTTVAIRRNLKLAARYYGPFQIMERIGPVAYKLQLPEGSRVHPVFHVSLLKKSSPAAVPASPNVPTLREDDELLTEPEKILERRMVQRGNKAVTEVLVKWGAEEHEQVSHDDRDGAGSPWGKWRQQEGIGDGVETGSRADFGSELEEDGADKKANPIPGGLWRLGGEGPGTRLPGNRRPLGLVVPFAGPCSIDSTHEESQQPDS</sequence>
<dbReference type="RefSeq" id="XP_020092846.1">
    <property type="nucleotide sequence ID" value="XM_020237257.1"/>
</dbReference>
<dbReference type="Gene3D" id="2.40.70.10">
    <property type="entry name" value="Acid Proteases"/>
    <property type="match status" value="1"/>
</dbReference>
<dbReference type="PROSITE" id="PS50994">
    <property type="entry name" value="INTEGRASE"/>
    <property type="match status" value="1"/>
</dbReference>
<reference evidence="19" key="1">
    <citation type="journal article" date="2015" name="Nat. Genet.">
        <title>The pineapple genome and the evolution of CAM photosynthesis.</title>
        <authorList>
            <person name="Ming R."/>
            <person name="VanBuren R."/>
            <person name="Wai C.M."/>
            <person name="Tang H."/>
            <person name="Schatz M.C."/>
            <person name="Bowers J.E."/>
            <person name="Lyons E."/>
            <person name="Wang M.L."/>
            <person name="Chen J."/>
            <person name="Biggers E."/>
            <person name="Zhang J."/>
            <person name="Huang L."/>
            <person name="Zhang L."/>
            <person name="Miao W."/>
            <person name="Zhang J."/>
            <person name="Ye Z."/>
            <person name="Miao C."/>
            <person name="Lin Z."/>
            <person name="Wang H."/>
            <person name="Zhou H."/>
            <person name="Yim W.C."/>
            <person name="Priest H.D."/>
            <person name="Zheng C."/>
            <person name="Woodhouse M."/>
            <person name="Edger P.P."/>
            <person name="Guyot R."/>
            <person name="Guo H.B."/>
            <person name="Guo H."/>
            <person name="Zheng G."/>
            <person name="Singh R."/>
            <person name="Sharma A."/>
            <person name="Min X."/>
            <person name="Zheng Y."/>
            <person name="Lee H."/>
            <person name="Gurtowski J."/>
            <person name="Sedlazeck F.J."/>
            <person name="Harkess A."/>
            <person name="McKain M.R."/>
            <person name="Liao Z."/>
            <person name="Fang J."/>
            <person name="Liu J."/>
            <person name="Zhang X."/>
            <person name="Zhang Q."/>
            <person name="Hu W."/>
            <person name="Qin Y."/>
            <person name="Wang K."/>
            <person name="Chen L.Y."/>
            <person name="Shirley N."/>
            <person name="Lin Y.R."/>
            <person name="Liu L.Y."/>
            <person name="Hernandez A.G."/>
            <person name="Wright C.L."/>
            <person name="Bulone V."/>
            <person name="Tuskan G.A."/>
            <person name="Heath K."/>
            <person name="Zee F."/>
            <person name="Moore P.H."/>
            <person name="Sunkar R."/>
            <person name="Leebens-Mack J.H."/>
            <person name="Mockler T."/>
            <person name="Bennetzen J.L."/>
            <person name="Freeling M."/>
            <person name="Sankoff D."/>
            <person name="Paterson A.H."/>
            <person name="Zhu X."/>
            <person name="Yang X."/>
            <person name="Smith J.A."/>
            <person name="Cushman J.C."/>
            <person name="Paull R.E."/>
            <person name="Yu Q."/>
        </authorList>
    </citation>
    <scope>NUCLEOTIDE SEQUENCE [LARGE SCALE GENOMIC DNA]</scope>
    <source>
        <strain evidence="19">cv. F153</strain>
    </source>
</reference>
<evidence type="ECO:0000256" key="12">
    <source>
        <dbReference type="ARBA" id="ARBA00022932"/>
    </source>
</evidence>
<dbReference type="FunFam" id="3.30.70.270:FF:000020">
    <property type="entry name" value="Transposon Tf2-6 polyprotein-like Protein"/>
    <property type="match status" value="1"/>
</dbReference>
<proteinExistence type="predicted"/>
<feature type="region of interest" description="Disordered" evidence="16">
    <location>
        <begin position="491"/>
        <end position="520"/>
    </location>
</feature>
<keyword evidence="4" id="KW-0540">Nuclease</keyword>
<feature type="domain" description="Reverse transcriptase" evidence="17">
    <location>
        <begin position="856"/>
        <end position="1035"/>
    </location>
</feature>
<dbReference type="CDD" id="cd01647">
    <property type="entry name" value="RT_LTR"/>
    <property type="match status" value="1"/>
</dbReference>
<evidence type="ECO:0000256" key="1">
    <source>
        <dbReference type="ARBA" id="ARBA00022670"/>
    </source>
</evidence>
<evidence type="ECO:0000259" key="17">
    <source>
        <dbReference type="PROSITE" id="PS50878"/>
    </source>
</evidence>
<dbReference type="PANTHER" id="PTHR37984:SF5">
    <property type="entry name" value="PROTEIN NYNRIN-LIKE"/>
    <property type="match status" value="1"/>
</dbReference>
<evidence type="ECO:0000313" key="19">
    <source>
        <dbReference type="Proteomes" id="UP000515123"/>
    </source>
</evidence>
<dbReference type="InterPro" id="IPR021109">
    <property type="entry name" value="Peptidase_aspartic_dom_sf"/>
</dbReference>
<dbReference type="Pfam" id="PF17921">
    <property type="entry name" value="Integrase_H2C2"/>
    <property type="match status" value="1"/>
</dbReference>
<dbReference type="InterPro" id="IPR012337">
    <property type="entry name" value="RNaseH-like_sf"/>
</dbReference>
<dbReference type="OrthoDB" id="770194at2759"/>
<dbReference type="InterPro" id="IPR001584">
    <property type="entry name" value="Integrase_cat-core"/>
</dbReference>
<feature type="compositionally biased region" description="Low complexity" evidence="16">
    <location>
        <begin position="498"/>
        <end position="507"/>
    </location>
</feature>
<evidence type="ECO:0000256" key="11">
    <source>
        <dbReference type="ARBA" id="ARBA00022918"/>
    </source>
</evidence>
<evidence type="ECO:0000259" key="18">
    <source>
        <dbReference type="PROSITE" id="PS50994"/>
    </source>
</evidence>
<keyword evidence="8" id="KW-0378">Hydrolase</keyword>
<name>A0A6P5F9H4_ANACO</name>
<dbReference type="CDD" id="cd00303">
    <property type="entry name" value="retropepsin_like"/>
    <property type="match status" value="1"/>
</dbReference>
<evidence type="ECO:0000256" key="16">
    <source>
        <dbReference type="SAM" id="MobiDB-lite"/>
    </source>
</evidence>
<feature type="region of interest" description="Disordered" evidence="16">
    <location>
        <begin position="256"/>
        <end position="282"/>
    </location>
</feature>
<keyword evidence="15" id="KW-0511">Multifunctional enzyme</keyword>
<dbReference type="GO" id="GO:0004519">
    <property type="term" value="F:endonuclease activity"/>
    <property type="evidence" value="ECO:0007669"/>
    <property type="project" value="UniProtKB-KW"/>
</dbReference>
<dbReference type="InterPro" id="IPR016197">
    <property type="entry name" value="Chromo-like_dom_sf"/>
</dbReference>
<keyword evidence="19" id="KW-1185">Reference proteome</keyword>
<dbReference type="GO" id="GO:0006310">
    <property type="term" value="P:DNA recombination"/>
    <property type="evidence" value="ECO:0007669"/>
    <property type="project" value="UniProtKB-KW"/>
</dbReference>
<dbReference type="PANTHER" id="PTHR37984">
    <property type="entry name" value="PROTEIN CBG26694"/>
    <property type="match status" value="1"/>
</dbReference>
<evidence type="ECO:0000256" key="7">
    <source>
        <dbReference type="ARBA" id="ARBA00022759"/>
    </source>
</evidence>
<feature type="compositionally biased region" description="Basic and acidic residues" evidence="16">
    <location>
        <begin position="1"/>
        <end position="18"/>
    </location>
</feature>
<keyword evidence="11" id="KW-0695">RNA-directed DNA polymerase</keyword>
<dbReference type="InterPro" id="IPR043502">
    <property type="entry name" value="DNA/RNA_pol_sf"/>
</dbReference>
<dbReference type="Pfam" id="PF19259">
    <property type="entry name" value="Ty3_capsid"/>
    <property type="match status" value="1"/>
</dbReference>
<dbReference type="Pfam" id="PF24626">
    <property type="entry name" value="SH3_Tf2-1"/>
    <property type="match status" value="1"/>
</dbReference>
<evidence type="ECO:0000256" key="3">
    <source>
        <dbReference type="ARBA" id="ARBA00022695"/>
    </source>
</evidence>
<evidence type="ECO:0000256" key="2">
    <source>
        <dbReference type="ARBA" id="ARBA00022679"/>
    </source>
</evidence>
<evidence type="ECO:0000256" key="10">
    <source>
        <dbReference type="ARBA" id="ARBA00022908"/>
    </source>
</evidence>
<dbReference type="GO" id="GO:0006508">
    <property type="term" value="P:proteolysis"/>
    <property type="evidence" value="ECO:0007669"/>
    <property type="project" value="UniProtKB-KW"/>
</dbReference>
<keyword evidence="5" id="KW-0479">Metal-binding</keyword>
<dbReference type="Gene3D" id="1.10.340.70">
    <property type="match status" value="1"/>
</dbReference>
<dbReference type="Pfam" id="PF00665">
    <property type="entry name" value="rve"/>
    <property type="match status" value="1"/>
</dbReference>
<dbReference type="Gene3D" id="3.30.70.270">
    <property type="match status" value="2"/>
</dbReference>
<keyword evidence="10" id="KW-0229">DNA integration</keyword>
<feature type="domain" description="Integrase catalytic" evidence="18">
    <location>
        <begin position="1374"/>
        <end position="1538"/>
    </location>
</feature>
<dbReference type="InterPro" id="IPR041588">
    <property type="entry name" value="Integrase_H2C2"/>
</dbReference>
<dbReference type="SUPFAM" id="SSF56672">
    <property type="entry name" value="DNA/RNA polymerases"/>
    <property type="match status" value="1"/>
</dbReference>
<evidence type="ECO:0000256" key="4">
    <source>
        <dbReference type="ARBA" id="ARBA00022722"/>
    </source>
</evidence>
<dbReference type="InterPro" id="IPR036397">
    <property type="entry name" value="RNaseH_sf"/>
</dbReference>
<dbReference type="FunFam" id="3.30.420.10:FF:000032">
    <property type="entry name" value="Retrovirus-related Pol polyprotein from transposon 297-like Protein"/>
    <property type="match status" value="1"/>
</dbReference>
<feature type="region of interest" description="Disordered" evidence="16">
    <location>
        <begin position="1"/>
        <end position="77"/>
    </location>
</feature>
<dbReference type="GO" id="GO:0046872">
    <property type="term" value="F:metal ion binding"/>
    <property type="evidence" value="ECO:0007669"/>
    <property type="project" value="UniProtKB-KW"/>
</dbReference>
<dbReference type="CDD" id="cd09274">
    <property type="entry name" value="RNase_HI_RT_Ty3"/>
    <property type="match status" value="1"/>
</dbReference>
<dbReference type="SUPFAM" id="SSF53098">
    <property type="entry name" value="Ribonuclease H-like"/>
    <property type="match status" value="1"/>
</dbReference>
<dbReference type="InterPro" id="IPR056924">
    <property type="entry name" value="SH3_Tf2-1"/>
</dbReference>
<dbReference type="Gene3D" id="3.30.420.10">
    <property type="entry name" value="Ribonuclease H-like superfamily/Ribonuclease H"/>
    <property type="match status" value="1"/>
</dbReference>
<keyword evidence="13" id="KW-0238">DNA-binding</keyword>
<dbReference type="GO" id="GO:0015074">
    <property type="term" value="P:DNA integration"/>
    <property type="evidence" value="ECO:0007669"/>
    <property type="project" value="UniProtKB-KW"/>
</dbReference>
<dbReference type="InterPro" id="IPR041577">
    <property type="entry name" value="RT_RNaseH_2"/>
</dbReference>